<dbReference type="InterPro" id="IPR023374">
    <property type="entry name" value="AttH-like_dom_sf"/>
</dbReference>
<evidence type="ECO:0000313" key="3">
    <source>
        <dbReference type="EMBL" id="MFE9597973.1"/>
    </source>
</evidence>
<organism evidence="3 4">
    <name type="scientific">Streptomyces hokutonensis</name>
    <dbReference type="NCBI Taxonomy" id="1306990"/>
    <lineage>
        <taxon>Bacteria</taxon>
        <taxon>Bacillati</taxon>
        <taxon>Actinomycetota</taxon>
        <taxon>Actinomycetes</taxon>
        <taxon>Kitasatosporales</taxon>
        <taxon>Streptomycetaceae</taxon>
        <taxon>Streptomyces</taxon>
    </lineage>
</organism>
<feature type="region of interest" description="Disordered" evidence="1">
    <location>
        <begin position="22"/>
        <end position="45"/>
    </location>
</feature>
<dbReference type="RefSeq" id="WP_388103009.1">
    <property type="nucleotide sequence ID" value="NZ_JBIAHM010000002.1"/>
</dbReference>
<evidence type="ECO:0000313" key="4">
    <source>
        <dbReference type="Proteomes" id="UP001601303"/>
    </source>
</evidence>
<name>A0ABW6LXV4_9ACTN</name>
<evidence type="ECO:0000256" key="1">
    <source>
        <dbReference type="SAM" id="MobiDB-lite"/>
    </source>
</evidence>
<reference evidence="3 4" key="1">
    <citation type="submission" date="2024-10" db="EMBL/GenBank/DDBJ databases">
        <title>The Natural Products Discovery Center: Release of the First 8490 Sequenced Strains for Exploring Actinobacteria Biosynthetic Diversity.</title>
        <authorList>
            <person name="Kalkreuter E."/>
            <person name="Kautsar S.A."/>
            <person name="Yang D."/>
            <person name="Bader C.D."/>
            <person name="Teijaro C.N."/>
            <person name="Fluegel L."/>
            <person name="Davis C.M."/>
            <person name="Simpson J.R."/>
            <person name="Lauterbach L."/>
            <person name="Steele A.D."/>
            <person name="Gui C."/>
            <person name="Meng S."/>
            <person name="Li G."/>
            <person name="Viehrig K."/>
            <person name="Ye F."/>
            <person name="Su P."/>
            <person name="Kiefer A.F."/>
            <person name="Nichols A."/>
            <person name="Cepeda A.J."/>
            <person name="Yan W."/>
            <person name="Fan B."/>
            <person name="Jiang Y."/>
            <person name="Adhikari A."/>
            <person name="Zheng C.-J."/>
            <person name="Schuster L."/>
            <person name="Cowan T.M."/>
            <person name="Smanski M.J."/>
            <person name="Chevrette M.G."/>
            <person name="De Carvalho L.P.S."/>
            <person name="Shen B."/>
        </authorList>
    </citation>
    <scope>NUCLEOTIDE SEQUENCE [LARGE SCALE GENOMIC DNA]</scope>
    <source>
        <strain evidence="3 4">NPDC006488</strain>
    </source>
</reference>
<proteinExistence type="predicted"/>
<dbReference type="Proteomes" id="UP001601303">
    <property type="component" value="Unassembled WGS sequence"/>
</dbReference>
<dbReference type="SUPFAM" id="SSF159245">
    <property type="entry name" value="AttH-like"/>
    <property type="match status" value="1"/>
</dbReference>
<dbReference type="Gene3D" id="2.40.370.10">
    <property type="entry name" value="AttH-like domain"/>
    <property type="match status" value="1"/>
</dbReference>
<feature type="chain" id="PRO_5045222984" description="Carotenoid 1,2-hydratase" evidence="2">
    <location>
        <begin position="23"/>
        <end position="97"/>
    </location>
</feature>
<keyword evidence="2" id="KW-0732">Signal</keyword>
<accession>A0ABW6LXV4</accession>
<gene>
    <name evidence="3" type="ORF">ACFYNQ_05255</name>
</gene>
<comment type="caution">
    <text evidence="3">The sequence shown here is derived from an EMBL/GenBank/DDBJ whole genome shotgun (WGS) entry which is preliminary data.</text>
</comment>
<sequence>MAVTLAGVGVAASVGIPAAANAASSHAHTVSREVSGPGPSADPGFPTFVHMPADQAAHPNATQEWWYTVGHIRAGGHTYGYEVQLTRRGATQISITD</sequence>
<dbReference type="EMBL" id="JBIAHM010000002">
    <property type="protein sequence ID" value="MFE9597973.1"/>
    <property type="molecule type" value="Genomic_DNA"/>
</dbReference>
<protein>
    <recommendedName>
        <fullName evidence="5">Carotenoid 1,2-hydratase</fullName>
    </recommendedName>
</protein>
<keyword evidence="4" id="KW-1185">Reference proteome</keyword>
<evidence type="ECO:0008006" key="5">
    <source>
        <dbReference type="Google" id="ProtNLM"/>
    </source>
</evidence>
<evidence type="ECO:0000256" key="2">
    <source>
        <dbReference type="SAM" id="SignalP"/>
    </source>
</evidence>
<feature type="signal peptide" evidence="2">
    <location>
        <begin position="1"/>
        <end position="22"/>
    </location>
</feature>